<dbReference type="OrthoDB" id="9816320at2"/>
<dbReference type="PRINTS" id="PR00455">
    <property type="entry name" value="HTHTETR"/>
</dbReference>
<dbReference type="Pfam" id="PF00440">
    <property type="entry name" value="TetR_N"/>
    <property type="match status" value="1"/>
</dbReference>
<dbReference type="GO" id="GO:0000976">
    <property type="term" value="F:transcription cis-regulatory region binding"/>
    <property type="evidence" value="ECO:0007669"/>
    <property type="project" value="TreeGrafter"/>
</dbReference>
<name>A0A4Q1JWU7_9GAMM</name>
<dbReference type="PROSITE" id="PS50977">
    <property type="entry name" value="HTH_TETR_2"/>
    <property type="match status" value="1"/>
</dbReference>
<evidence type="ECO:0000259" key="5">
    <source>
        <dbReference type="PROSITE" id="PS50977"/>
    </source>
</evidence>
<dbReference type="EMBL" id="SAWZ01000004">
    <property type="protein sequence ID" value="RXR06138.1"/>
    <property type="molecule type" value="Genomic_DNA"/>
</dbReference>
<dbReference type="Gene3D" id="1.10.357.10">
    <property type="entry name" value="Tetracycline Repressor, domain 2"/>
    <property type="match status" value="1"/>
</dbReference>
<keyword evidence="2 4" id="KW-0238">DNA-binding</keyword>
<proteinExistence type="predicted"/>
<protein>
    <submittedName>
        <fullName evidence="6">TetR/AcrR family transcriptional regulator</fullName>
    </submittedName>
</protein>
<reference evidence="6 7" key="1">
    <citation type="submission" date="2019-01" db="EMBL/GenBank/DDBJ databases">
        <title>Pseudoxanthomonas composti sp. nov., isolated from compost.</title>
        <authorList>
            <person name="Yang G."/>
        </authorList>
    </citation>
    <scope>NUCLEOTIDE SEQUENCE [LARGE SCALE GENOMIC DNA]</scope>
    <source>
        <strain evidence="6 7">GSS15</strain>
    </source>
</reference>
<dbReference type="SUPFAM" id="SSF46689">
    <property type="entry name" value="Homeodomain-like"/>
    <property type="match status" value="1"/>
</dbReference>
<dbReference type="Pfam" id="PF17918">
    <property type="entry name" value="TetR_C_15"/>
    <property type="match status" value="1"/>
</dbReference>
<dbReference type="InterPro" id="IPR001647">
    <property type="entry name" value="HTH_TetR"/>
</dbReference>
<dbReference type="Proteomes" id="UP000289784">
    <property type="component" value="Unassembled WGS sequence"/>
</dbReference>
<keyword evidence="7" id="KW-1185">Reference proteome</keyword>
<dbReference type="GO" id="GO:0003700">
    <property type="term" value="F:DNA-binding transcription factor activity"/>
    <property type="evidence" value="ECO:0007669"/>
    <property type="project" value="TreeGrafter"/>
</dbReference>
<sequence length="210" mass="21829">MSALPDALQARKQPLQSRSKATVDAIRQASFQVLIAHGLDGTTTTRVAERAGVSVGTLYQYYRNRSTMLAGLLEWHLGTVAGAVEDASARMRGAALADAADALVEAFVSAKLEHAEISLALYAIAEMHGGAELIAAAKLRMETAIAALLAATADARFDDPQAVAGVLLGALIGPMCDVLNAGAPPARVALLRTQLTLLARGYLAAARVPT</sequence>
<dbReference type="InterPro" id="IPR041669">
    <property type="entry name" value="TetR_C_15"/>
</dbReference>
<dbReference type="PANTHER" id="PTHR30055:SF234">
    <property type="entry name" value="HTH-TYPE TRANSCRIPTIONAL REGULATOR BETI"/>
    <property type="match status" value="1"/>
</dbReference>
<dbReference type="AlphaFoldDB" id="A0A4Q1JWU7"/>
<evidence type="ECO:0000256" key="1">
    <source>
        <dbReference type="ARBA" id="ARBA00023015"/>
    </source>
</evidence>
<dbReference type="InterPro" id="IPR050109">
    <property type="entry name" value="HTH-type_TetR-like_transc_reg"/>
</dbReference>
<dbReference type="PANTHER" id="PTHR30055">
    <property type="entry name" value="HTH-TYPE TRANSCRIPTIONAL REGULATOR RUTR"/>
    <property type="match status" value="1"/>
</dbReference>
<accession>A0A4Q1JWU7</accession>
<feature type="DNA-binding region" description="H-T-H motif" evidence="4">
    <location>
        <begin position="43"/>
        <end position="62"/>
    </location>
</feature>
<dbReference type="InterPro" id="IPR009057">
    <property type="entry name" value="Homeodomain-like_sf"/>
</dbReference>
<dbReference type="RefSeq" id="WP_129471049.1">
    <property type="nucleotide sequence ID" value="NZ_SAWZ01000004.1"/>
</dbReference>
<evidence type="ECO:0000256" key="3">
    <source>
        <dbReference type="ARBA" id="ARBA00023163"/>
    </source>
</evidence>
<keyword evidence="1" id="KW-0805">Transcription regulation</keyword>
<keyword evidence="3" id="KW-0804">Transcription</keyword>
<feature type="domain" description="HTH tetR-type" evidence="5">
    <location>
        <begin position="20"/>
        <end position="80"/>
    </location>
</feature>
<evidence type="ECO:0000256" key="2">
    <source>
        <dbReference type="ARBA" id="ARBA00023125"/>
    </source>
</evidence>
<evidence type="ECO:0000313" key="7">
    <source>
        <dbReference type="Proteomes" id="UP000289784"/>
    </source>
</evidence>
<comment type="caution">
    <text evidence="6">The sequence shown here is derived from an EMBL/GenBank/DDBJ whole genome shotgun (WGS) entry which is preliminary data.</text>
</comment>
<evidence type="ECO:0000256" key="4">
    <source>
        <dbReference type="PROSITE-ProRule" id="PRU00335"/>
    </source>
</evidence>
<evidence type="ECO:0000313" key="6">
    <source>
        <dbReference type="EMBL" id="RXR06138.1"/>
    </source>
</evidence>
<gene>
    <name evidence="6" type="ORF">EPA99_09895</name>
</gene>
<organism evidence="6 7">
    <name type="scientific">Pseudoxanthomonas composti</name>
    <dbReference type="NCBI Taxonomy" id="2137479"/>
    <lineage>
        <taxon>Bacteria</taxon>
        <taxon>Pseudomonadati</taxon>
        <taxon>Pseudomonadota</taxon>
        <taxon>Gammaproteobacteria</taxon>
        <taxon>Lysobacterales</taxon>
        <taxon>Lysobacteraceae</taxon>
        <taxon>Pseudoxanthomonas</taxon>
    </lineage>
</organism>